<dbReference type="Pfam" id="PF07748">
    <property type="entry name" value="Glyco_hydro_38C"/>
    <property type="match status" value="1"/>
</dbReference>
<feature type="domain" description="Glycosyl hydrolases family 38 C-terminal" evidence="2">
    <location>
        <begin position="796"/>
        <end position="870"/>
    </location>
</feature>
<dbReference type="InterPro" id="IPR027291">
    <property type="entry name" value="Glyco_hydro_38_N_sf"/>
</dbReference>
<name>A0ABY2B0B1_9FLAO</name>
<dbReference type="InterPro" id="IPR011682">
    <property type="entry name" value="Glyco_hydro_38_C"/>
</dbReference>
<comment type="caution">
    <text evidence="3">The sequence shown here is derived from an EMBL/GenBank/DDBJ whole genome shotgun (WGS) entry which is preliminary data.</text>
</comment>
<dbReference type="Gene3D" id="2.60.40.1180">
    <property type="entry name" value="Golgi alpha-mannosidase II"/>
    <property type="match status" value="1"/>
</dbReference>
<dbReference type="EMBL" id="SLWA01000003">
    <property type="protein sequence ID" value="TCN59020.1"/>
    <property type="molecule type" value="Genomic_DNA"/>
</dbReference>
<keyword evidence="4" id="KW-1185">Reference proteome</keyword>
<dbReference type="SUPFAM" id="SSF74650">
    <property type="entry name" value="Galactose mutarotase-like"/>
    <property type="match status" value="1"/>
</dbReference>
<dbReference type="PANTHER" id="PTHR46017">
    <property type="entry name" value="ALPHA-MANNOSIDASE 2C1"/>
    <property type="match status" value="1"/>
</dbReference>
<dbReference type="Proteomes" id="UP000295270">
    <property type="component" value="Unassembled WGS sequence"/>
</dbReference>
<dbReference type="Gene3D" id="2.70.98.30">
    <property type="entry name" value="Golgi alpha-mannosidase II, domain 4"/>
    <property type="match status" value="1"/>
</dbReference>
<accession>A0ABY2B0B1</accession>
<reference evidence="3 4" key="1">
    <citation type="journal article" date="2015" name="Stand. Genomic Sci.">
        <title>Genomic Encyclopedia of Bacterial and Archaeal Type Strains, Phase III: the genomes of soil and plant-associated and newly described type strains.</title>
        <authorList>
            <person name="Whitman W.B."/>
            <person name="Woyke T."/>
            <person name="Klenk H.P."/>
            <person name="Zhou Y."/>
            <person name="Lilburn T.G."/>
            <person name="Beck B.J."/>
            <person name="De Vos P."/>
            <person name="Vandamme P."/>
            <person name="Eisen J.A."/>
            <person name="Garrity G."/>
            <person name="Hugenholtz P."/>
            <person name="Kyrpides N.C."/>
        </authorList>
    </citation>
    <scope>NUCLEOTIDE SEQUENCE [LARGE SCALE GENOMIC DNA]</scope>
    <source>
        <strain evidence="3 4">P5626</strain>
    </source>
</reference>
<evidence type="ECO:0000313" key="3">
    <source>
        <dbReference type="EMBL" id="TCN59020.1"/>
    </source>
</evidence>
<evidence type="ECO:0000259" key="2">
    <source>
        <dbReference type="Pfam" id="PF17677"/>
    </source>
</evidence>
<dbReference type="PANTHER" id="PTHR46017:SF1">
    <property type="entry name" value="ALPHA-MANNOSIDASE 2C1"/>
    <property type="match status" value="1"/>
</dbReference>
<dbReference type="Pfam" id="PF17677">
    <property type="entry name" value="Glyco_hydro38C2"/>
    <property type="match status" value="1"/>
</dbReference>
<sequence>MTINKTTLTMSSKLILYFLLVIILPNALFSQQKRLYIANDDHTDYMWTANEAKYDSAFVKMLDYSLTQIDSTKNFPSNFQARFNCDGSLWLKKYQKYRSDKQFNKLIQAIKSGHISSPLNMLVNCYGAQPTEAVIRGMYYAGQLERQYNLRFTMAGAMENNTLPLGLASLWAGSGAKYSWKGIGGYGSQMSLESREKRAHQMYRYNGLDGTGVLMKWYNYNEKTTAPLGGYAECRLNVKYKNLGDDFKHVINVLEKHCDTISPQSAYPYTIGGAFGFGHDDLDTYVLPAYINAAKNGSNKERSVRVSNEEDFFIDFEKHYPNVPAQAVSFGNEWDLLPASMNEITARMRRATEKMRSAEALATLVSLKDKNFMEATQNARDKAWESYGMYWEHNWTADGPVSRKARADWQIKTQESLTAYIDTLLNLSIKKMGSHIKVDVDPSFFVFNPLSWIRNDIADLEYKGAYPVKVIDKVSDKEVNSQLITKNGKRFLRIFAQNIPSLGYKVFVIKKGFSKVKSMAAAVENEYISNKFYKLRFSKSGVITEITDKLGNRQLIKHTDGKYANDLGTNDVNDGDKITVENPGPISVTLSAVSSKPVLHTTRITLYAESPRIDIENNIQENFGDVKTWAFSFNLNNPTTRHEELGAVLIDKLEKNGGHYANSIARYDWQTFNHFANLSENNYGITLSNLDCSFFKLGQSTINFLSEASAQINALAGGNTDKKVEDGGVVGILNQNGQKDFLYHFAISSQQGNFDAAKSMKFALEHQNPLVTGTITGVNDDFHSKSFSLLNVNNPNVLLWSIKPSEEGIENGIITRFWNFSGKEVTPEVHFSTSLRSAFQTSHIETNEKEIKLGKNSIQFKLKPFQMATFRELITKN</sequence>
<organism evidence="3 4">
    <name type="scientific">Flavobacterium circumlabens</name>
    <dbReference type="NCBI Taxonomy" id="2133765"/>
    <lineage>
        <taxon>Bacteria</taxon>
        <taxon>Pseudomonadati</taxon>
        <taxon>Bacteroidota</taxon>
        <taxon>Flavobacteriia</taxon>
        <taxon>Flavobacteriales</taxon>
        <taxon>Flavobacteriaceae</taxon>
        <taxon>Flavobacterium</taxon>
    </lineage>
</organism>
<dbReference type="InterPro" id="IPR041147">
    <property type="entry name" value="GH38_C"/>
</dbReference>
<dbReference type="Gene3D" id="3.20.110.10">
    <property type="entry name" value="Glycoside hydrolase 38, N terminal domain"/>
    <property type="match status" value="1"/>
</dbReference>
<dbReference type="InterPro" id="IPR011013">
    <property type="entry name" value="Gal_mutarotase_sf_dom"/>
</dbReference>
<protein>
    <submittedName>
        <fullName evidence="3">Alpha-mannosidase</fullName>
    </submittedName>
</protein>
<proteinExistence type="predicted"/>
<evidence type="ECO:0000259" key="1">
    <source>
        <dbReference type="Pfam" id="PF07748"/>
    </source>
</evidence>
<gene>
    <name evidence="3" type="ORF">EV142_103469</name>
</gene>
<dbReference type="InterPro" id="IPR013780">
    <property type="entry name" value="Glyco_hydro_b"/>
</dbReference>
<evidence type="ECO:0000313" key="4">
    <source>
        <dbReference type="Proteomes" id="UP000295270"/>
    </source>
</evidence>
<feature type="domain" description="Glycosyl hydrolase family 38 C-terminal" evidence="1">
    <location>
        <begin position="528"/>
        <end position="689"/>
    </location>
</feature>